<gene>
    <name evidence="6" type="ORF">L210DRAFT_3443021</name>
</gene>
<evidence type="ECO:0000259" key="5">
    <source>
        <dbReference type="PROSITE" id="PS50865"/>
    </source>
</evidence>
<dbReference type="Pfam" id="PF01753">
    <property type="entry name" value="zf-MYND"/>
    <property type="match status" value="1"/>
</dbReference>
<evidence type="ECO:0000313" key="6">
    <source>
        <dbReference type="EMBL" id="KAF8446127.1"/>
    </source>
</evidence>
<keyword evidence="2 4" id="KW-0863">Zinc-finger</keyword>
<sequence>MQSLNIPMPTAADLNRITYLGAAKFKEAMSRPDGHPEKLDFSIMASCFNCDGPRQKPLVCSACRSAVYCSKKCQIANWKTGRFGTEGHKSFCERNKVRKYEIG</sequence>
<reference evidence="6" key="1">
    <citation type="submission" date="2019-10" db="EMBL/GenBank/DDBJ databases">
        <authorList>
            <consortium name="DOE Joint Genome Institute"/>
            <person name="Kuo A."/>
            <person name="Miyauchi S."/>
            <person name="Kiss E."/>
            <person name="Drula E."/>
            <person name="Kohler A."/>
            <person name="Sanchez-Garcia M."/>
            <person name="Andreopoulos B."/>
            <person name="Barry K.W."/>
            <person name="Bonito G."/>
            <person name="Buee M."/>
            <person name="Carver A."/>
            <person name="Chen C."/>
            <person name="Cichocki N."/>
            <person name="Clum A."/>
            <person name="Culley D."/>
            <person name="Crous P.W."/>
            <person name="Fauchery L."/>
            <person name="Girlanda M."/>
            <person name="Hayes R."/>
            <person name="Keri Z."/>
            <person name="LaButti K."/>
            <person name="Lipzen A."/>
            <person name="Lombard V."/>
            <person name="Magnuson J."/>
            <person name="Maillard F."/>
            <person name="Morin E."/>
            <person name="Murat C."/>
            <person name="Nolan M."/>
            <person name="Ohm R."/>
            <person name="Pangilinan J."/>
            <person name="Pereira M."/>
            <person name="Perotto S."/>
            <person name="Peter M."/>
            <person name="Riley R."/>
            <person name="Sitrit Y."/>
            <person name="Stielow B."/>
            <person name="Szollosi G."/>
            <person name="Zifcakova L."/>
            <person name="Stursova M."/>
            <person name="Spatafora J.W."/>
            <person name="Tedersoo L."/>
            <person name="Vaario L.-M."/>
            <person name="Yamada A."/>
            <person name="Yan M."/>
            <person name="Wang P."/>
            <person name="Xu J."/>
            <person name="Bruns T."/>
            <person name="Baldrian P."/>
            <person name="Vilgalys R."/>
            <person name="Henrissat B."/>
            <person name="Grigoriev I.V."/>
            <person name="Hibbett D."/>
            <person name="Nagy L.G."/>
            <person name="Martin F.M."/>
        </authorList>
    </citation>
    <scope>NUCLEOTIDE SEQUENCE</scope>
    <source>
        <strain evidence="6">BED1</strain>
    </source>
</reference>
<accession>A0AAD4GIQ2</accession>
<evidence type="ECO:0000256" key="1">
    <source>
        <dbReference type="ARBA" id="ARBA00022723"/>
    </source>
</evidence>
<dbReference type="PROSITE" id="PS50865">
    <property type="entry name" value="ZF_MYND_2"/>
    <property type="match status" value="1"/>
</dbReference>
<protein>
    <recommendedName>
        <fullName evidence="5">MYND-type domain-containing protein</fullName>
    </recommendedName>
</protein>
<dbReference type="AlphaFoldDB" id="A0AAD4GIQ2"/>
<organism evidence="6 7">
    <name type="scientific">Boletus edulis BED1</name>
    <dbReference type="NCBI Taxonomy" id="1328754"/>
    <lineage>
        <taxon>Eukaryota</taxon>
        <taxon>Fungi</taxon>
        <taxon>Dikarya</taxon>
        <taxon>Basidiomycota</taxon>
        <taxon>Agaricomycotina</taxon>
        <taxon>Agaricomycetes</taxon>
        <taxon>Agaricomycetidae</taxon>
        <taxon>Boletales</taxon>
        <taxon>Boletineae</taxon>
        <taxon>Boletaceae</taxon>
        <taxon>Boletoideae</taxon>
        <taxon>Boletus</taxon>
    </lineage>
</organism>
<evidence type="ECO:0000256" key="4">
    <source>
        <dbReference type="PROSITE-ProRule" id="PRU00134"/>
    </source>
</evidence>
<evidence type="ECO:0000256" key="3">
    <source>
        <dbReference type="ARBA" id="ARBA00022833"/>
    </source>
</evidence>
<evidence type="ECO:0000256" key="2">
    <source>
        <dbReference type="ARBA" id="ARBA00022771"/>
    </source>
</evidence>
<keyword evidence="3" id="KW-0862">Zinc</keyword>
<keyword evidence="1" id="KW-0479">Metal-binding</keyword>
<comment type="caution">
    <text evidence="6">The sequence shown here is derived from an EMBL/GenBank/DDBJ whole genome shotgun (WGS) entry which is preliminary data.</text>
</comment>
<proteinExistence type="predicted"/>
<name>A0AAD4GIQ2_BOLED</name>
<evidence type="ECO:0000313" key="7">
    <source>
        <dbReference type="Proteomes" id="UP001194468"/>
    </source>
</evidence>
<dbReference type="Gene3D" id="6.10.140.2220">
    <property type="match status" value="1"/>
</dbReference>
<reference evidence="6" key="2">
    <citation type="journal article" date="2020" name="Nat. Commun.">
        <title>Large-scale genome sequencing of mycorrhizal fungi provides insights into the early evolution of symbiotic traits.</title>
        <authorList>
            <person name="Miyauchi S."/>
            <person name="Kiss E."/>
            <person name="Kuo A."/>
            <person name="Drula E."/>
            <person name="Kohler A."/>
            <person name="Sanchez-Garcia M."/>
            <person name="Morin E."/>
            <person name="Andreopoulos B."/>
            <person name="Barry K.W."/>
            <person name="Bonito G."/>
            <person name="Buee M."/>
            <person name="Carver A."/>
            <person name="Chen C."/>
            <person name="Cichocki N."/>
            <person name="Clum A."/>
            <person name="Culley D."/>
            <person name="Crous P.W."/>
            <person name="Fauchery L."/>
            <person name="Girlanda M."/>
            <person name="Hayes R.D."/>
            <person name="Keri Z."/>
            <person name="LaButti K."/>
            <person name="Lipzen A."/>
            <person name="Lombard V."/>
            <person name="Magnuson J."/>
            <person name="Maillard F."/>
            <person name="Murat C."/>
            <person name="Nolan M."/>
            <person name="Ohm R.A."/>
            <person name="Pangilinan J."/>
            <person name="Pereira M.F."/>
            <person name="Perotto S."/>
            <person name="Peter M."/>
            <person name="Pfister S."/>
            <person name="Riley R."/>
            <person name="Sitrit Y."/>
            <person name="Stielow J.B."/>
            <person name="Szollosi G."/>
            <person name="Zifcakova L."/>
            <person name="Stursova M."/>
            <person name="Spatafora J.W."/>
            <person name="Tedersoo L."/>
            <person name="Vaario L.M."/>
            <person name="Yamada A."/>
            <person name="Yan M."/>
            <person name="Wang P."/>
            <person name="Xu J."/>
            <person name="Bruns T."/>
            <person name="Baldrian P."/>
            <person name="Vilgalys R."/>
            <person name="Dunand C."/>
            <person name="Henrissat B."/>
            <person name="Grigoriev I.V."/>
            <person name="Hibbett D."/>
            <person name="Nagy L.G."/>
            <person name="Martin F.M."/>
        </authorList>
    </citation>
    <scope>NUCLEOTIDE SEQUENCE</scope>
    <source>
        <strain evidence="6">BED1</strain>
    </source>
</reference>
<dbReference type="EMBL" id="WHUW01000005">
    <property type="protein sequence ID" value="KAF8446127.1"/>
    <property type="molecule type" value="Genomic_DNA"/>
</dbReference>
<feature type="domain" description="MYND-type" evidence="5">
    <location>
        <begin position="47"/>
        <end position="92"/>
    </location>
</feature>
<dbReference type="InterPro" id="IPR002893">
    <property type="entry name" value="Znf_MYND"/>
</dbReference>
<keyword evidence="7" id="KW-1185">Reference proteome</keyword>
<dbReference type="Proteomes" id="UP001194468">
    <property type="component" value="Unassembled WGS sequence"/>
</dbReference>
<dbReference type="GO" id="GO:0008270">
    <property type="term" value="F:zinc ion binding"/>
    <property type="evidence" value="ECO:0007669"/>
    <property type="project" value="UniProtKB-KW"/>
</dbReference>
<dbReference type="SUPFAM" id="SSF144232">
    <property type="entry name" value="HIT/MYND zinc finger-like"/>
    <property type="match status" value="1"/>
</dbReference>